<reference evidence="3" key="1">
    <citation type="submission" date="2023-02" db="EMBL/GenBank/DDBJ databases">
        <title>Genome of toxic invasive species Heracleum sosnowskyi carries increased number of genes despite the absence of recent whole-genome duplications.</title>
        <authorList>
            <person name="Schelkunov M."/>
            <person name="Shtratnikova V."/>
            <person name="Makarenko M."/>
            <person name="Klepikova A."/>
            <person name="Omelchenko D."/>
            <person name="Novikova G."/>
            <person name="Obukhova E."/>
            <person name="Bogdanov V."/>
            <person name="Penin A."/>
            <person name="Logacheva M."/>
        </authorList>
    </citation>
    <scope>NUCLEOTIDE SEQUENCE</scope>
    <source>
        <strain evidence="3">Hsosn_3</strain>
        <tissue evidence="3">Leaf</tissue>
    </source>
</reference>
<feature type="compositionally biased region" description="Low complexity" evidence="2">
    <location>
        <begin position="255"/>
        <end position="270"/>
    </location>
</feature>
<gene>
    <name evidence="3" type="ORF">POM88_053740</name>
</gene>
<sequence>MTLSDGPSSKSLKRATEKLTLYSPTSPMHRHARSSSGISRKPNTKAAAQRLAQVMSNQSGGGGDESDEEDDLDLLDYNPSNASTIGLGAGGRAARPRSPMAVRASAAEHTSPMRPLAGSRRPVNSGHHQSLSGSRTPQPLNVAEQQSASLENIRASKPVNKVDHQPPSHRSLRVQVPQSVSVETQSVDDWDEEVSPLAISQAPQAFKKQASPVRSYSPSRPSRPHSMDQSQLSRTSLLSQSSQAPTSGEQEQHLSARSGSGVRASASSASLEQPLSARSPLSIRPSSGFKTAHIIPSSVSISLGPHHSGIPGENQPESRKDKRFSVDLGSMNHIESGNQSPASVLQDELDSLQEENESLLQKLRFVEERIEESEVRARQLEKQVVGLGEGVSMEARLLSRKEAALQQREDALKGVQQTYGTEGTGNEVELLRIEAESAREAATSAFEQLKYVAYEVNSLRTMTQRSMLTQEEMEEVVLKRCWLARYWSLCTKLGLHSELAAARYEYWSSFAPLPDEVVIAAGQMAKDEDSLENNDLNERGKIPNDMNDFLGDANIENMLSVEKGLRELNSLKIENSLAIALAQQRPRDPQKSCLKVEVELPEEGKDFTETLKLSEEELNDVHFKQAWLAYFWRRAKNHGLEPDIAEERLAYWINQDMEEPTSQDAVDVERGLMELRKLGIETQLWEESRKIIDPEPKMKLQMESSF</sequence>
<feature type="compositionally biased region" description="Polar residues" evidence="2">
    <location>
        <begin position="176"/>
        <end position="185"/>
    </location>
</feature>
<feature type="compositionally biased region" description="Low complexity" evidence="2">
    <location>
        <begin position="229"/>
        <end position="243"/>
    </location>
</feature>
<feature type="region of interest" description="Disordered" evidence="2">
    <location>
        <begin position="300"/>
        <end position="320"/>
    </location>
</feature>
<comment type="caution">
    <text evidence="3">The sequence shown here is derived from an EMBL/GenBank/DDBJ whole genome shotgun (WGS) entry which is preliminary data.</text>
</comment>
<dbReference type="PANTHER" id="PTHR31762:SF10">
    <property type="entry name" value="FAS-BINDING FACTOR-LIKE PROTEIN"/>
    <property type="match status" value="1"/>
</dbReference>
<evidence type="ECO:0000256" key="2">
    <source>
        <dbReference type="SAM" id="MobiDB-lite"/>
    </source>
</evidence>
<protein>
    <submittedName>
        <fullName evidence="3">Coiled-coil domain-containing protein SCD2-like</fullName>
    </submittedName>
</protein>
<proteinExistence type="predicted"/>
<dbReference type="InterPro" id="IPR040321">
    <property type="entry name" value="SCD2-like"/>
</dbReference>
<accession>A0AAD8GP10</accession>
<feature type="compositionally biased region" description="Polar residues" evidence="2">
    <location>
        <begin position="126"/>
        <end position="150"/>
    </location>
</feature>
<dbReference type="Proteomes" id="UP001237642">
    <property type="component" value="Unassembled WGS sequence"/>
</dbReference>
<evidence type="ECO:0000313" key="4">
    <source>
        <dbReference type="Proteomes" id="UP001237642"/>
    </source>
</evidence>
<keyword evidence="4" id="KW-1185">Reference proteome</keyword>
<evidence type="ECO:0000313" key="3">
    <source>
        <dbReference type="EMBL" id="KAK1352026.1"/>
    </source>
</evidence>
<dbReference type="AlphaFoldDB" id="A0AAD8GP10"/>
<keyword evidence="1" id="KW-0175">Coiled coil</keyword>
<dbReference type="EMBL" id="JAUIZM010000020">
    <property type="protein sequence ID" value="KAK1352026.1"/>
    <property type="molecule type" value="Genomic_DNA"/>
</dbReference>
<reference evidence="3" key="2">
    <citation type="submission" date="2023-05" db="EMBL/GenBank/DDBJ databases">
        <authorList>
            <person name="Schelkunov M.I."/>
        </authorList>
    </citation>
    <scope>NUCLEOTIDE SEQUENCE</scope>
    <source>
        <strain evidence="3">Hsosn_3</strain>
        <tissue evidence="3">Leaf</tissue>
    </source>
</reference>
<organism evidence="3 4">
    <name type="scientific">Heracleum sosnowskyi</name>
    <dbReference type="NCBI Taxonomy" id="360622"/>
    <lineage>
        <taxon>Eukaryota</taxon>
        <taxon>Viridiplantae</taxon>
        <taxon>Streptophyta</taxon>
        <taxon>Embryophyta</taxon>
        <taxon>Tracheophyta</taxon>
        <taxon>Spermatophyta</taxon>
        <taxon>Magnoliopsida</taxon>
        <taxon>eudicotyledons</taxon>
        <taxon>Gunneridae</taxon>
        <taxon>Pentapetalae</taxon>
        <taxon>asterids</taxon>
        <taxon>campanulids</taxon>
        <taxon>Apiales</taxon>
        <taxon>Apiaceae</taxon>
        <taxon>Apioideae</taxon>
        <taxon>apioid superclade</taxon>
        <taxon>Tordylieae</taxon>
        <taxon>Tordyliinae</taxon>
        <taxon>Heracleum</taxon>
    </lineage>
</organism>
<name>A0AAD8GP10_9APIA</name>
<feature type="compositionally biased region" description="Polar residues" evidence="2">
    <location>
        <begin position="1"/>
        <end position="10"/>
    </location>
</feature>
<feature type="region of interest" description="Disordered" evidence="2">
    <location>
        <begin position="1"/>
        <end position="286"/>
    </location>
</feature>
<feature type="compositionally biased region" description="Low complexity" evidence="2">
    <location>
        <begin position="211"/>
        <end position="220"/>
    </location>
</feature>
<dbReference type="PANTHER" id="PTHR31762">
    <property type="entry name" value="FAS-BINDING FACTOR-LIKE PROTEIN"/>
    <property type="match status" value="1"/>
</dbReference>
<evidence type="ECO:0000256" key="1">
    <source>
        <dbReference type="SAM" id="Coils"/>
    </source>
</evidence>
<feature type="coiled-coil region" evidence="1">
    <location>
        <begin position="342"/>
        <end position="383"/>
    </location>
</feature>
<feature type="compositionally biased region" description="Acidic residues" evidence="2">
    <location>
        <begin position="64"/>
        <end position="74"/>
    </location>
</feature>
<dbReference type="GO" id="GO:0000911">
    <property type="term" value="P:cytokinesis by cell plate formation"/>
    <property type="evidence" value="ECO:0007669"/>
    <property type="project" value="InterPro"/>
</dbReference>